<evidence type="ECO:0000313" key="2">
    <source>
        <dbReference type="EMBL" id="GIY08354.1"/>
    </source>
</evidence>
<feature type="region of interest" description="Disordered" evidence="1">
    <location>
        <begin position="1"/>
        <end position="21"/>
    </location>
</feature>
<protein>
    <submittedName>
        <fullName evidence="2">Uncharacterized protein</fullName>
    </submittedName>
</protein>
<organism evidence="2 3">
    <name type="scientific">Caerostris extrusa</name>
    <name type="common">Bark spider</name>
    <name type="synonym">Caerostris bankana</name>
    <dbReference type="NCBI Taxonomy" id="172846"/>
    <lineage>
        <taxon>Eukaryota</taxon>
        <taxon>Metazoa</taxon>
        <taxon>Ecdysozoa</taxon>
        <taxon>Arthropoda</taxon>
        <taxon>Chelicerata</taxon>
        <taxon>Arachnida</taxon>
        <taxon>Araneae</taxon>
        <taxon>Araneomorphae</taxon>
        <taxon>Entelegynae</taxon>
        <taxon>Araneoidea</taxon>
        <taxon>Araneidae</taxon>
        <taxon>Caerostris</taxon>
    </lineage>
</organism>
<evidence type="ECO:0000313" key="3">
    <source>
        <dbReference type="Proteomes" id="UP001054945"/>
    </source>
</evidence>
<proteinExistence type="predicted"/>
<dbReference type="AlphaFoldDB" id="A0AAV4QHP5"/>
<accession>A0AAV4QHP5</accession>
<name>A0AAV4QHP5_CAEEX</name>
<reference evidence="2 3" key="1">
    <citation type="submission" date="2021-06" db="EMBL/GenBank/DDBJ databases">
        <title>Caerostris extrusa draft genome.</title>
        <authorList>
            <person name="Kono N."/>
            <person name="Arakawa K."/>
        </authorList>
    </citation>
    <scope>NUCLEOTIDE SEQUENCE [LARGE SCALE GENOMIC DNA]</scope>
</reference>
<dbReference type="Proteomes" id="UP001054945">
    <property type="component" value="Unassembled WGS sequence"/>
</dbReference>
<comment type="caution">
    <text evidence="2">The sequence shown here is derived from an EMBL/GenBank/DDBJ whole genome shotgun (WGS) entry which is preliminary data.</text>
</comment>
<evidence type="ECO:0000256" key="1">
    <source>
        <dbReference type="SAM" id="MobiDB-lite"/>
    </source>
</evidence>
<gene>
    <name evidence="2" type="ORF">CEXT_249401</name>
</gene>
<keyword evidence="3" id="KW-1185">Reference proteome</keyword>
<dbReference type="EMBL" id="BPLR01006235">
    <property type="protein sequence ID" value="GIY08354.1"/>
    <property type="molecule type" value="Genomic_DNA"/>
</dbReference>
<sequence length="94" mass="10424">MLQKNNRIGSHQECMGEEPHRQYYQPPVEKAGWPKMTLRSPAVRGGKPNSEPILQVKIAHQTNEMDNVLQKPPECSGIIAVSCGTFDNGIALIL</sequence>